<proteinExistence type="predicted"/>
<feature type="chain" id="PRO_5019101668" description="Asl1-like glycosyl hydrolase catalytic domain-containing protein" evidence="2">
    <location>
        <begin position="22"/>
        <end position="419"/>
    </location>
</feature>
<dbReference type="InterPro" id="IPR053183">
    <property type="entry name" value="ASL1"/>
</dbReference>
<dbReference type="PANTHER" id="PTHR34154:SF14">
    <property type="entry name" value="ASL1-LIKE GLYCOSYL HYDROLASE CATALYTIC DOMAIN-CONTAINING PROTEIN"/>
    <property type="match status" value="1"/>
</dbReference>
<dbReference type="Proteomes" id="UP000283269">
    <property type="component" value="Unassembled WGS sequence"/>
</dbReference>
<evidence type="ECO:0000256" key="2">
    <source>
        <dbReference type="SAM" id="SignalP"/>
    </source>
</evidence>
<dbReference type="STRING" id="93625.A0A409WF42"/>
<protein>
    <recommendedName>
        <fullName evidence="3">Asl1-like glycosyl hydrolase catalytic domain-containing protein</fullName>
    </recommendedName>
</protein>
<evidence type="ECO:0000313" key="5">
    <source>
        <dbReference type="Proteomes" id="UP000283269"/>
    </source>
</evidence>
<dbReference type="InterPro" id="IPR024655">
    <property type="entry name" value="Asl1_glyco_hydro_catalytic"/>
</dbReference>
<evidence type="ECO:0000313" key="4">
    <source>
        <dbReference type="EMBL" id="PPQ77117.1"/>
    </source>
</evidence>
<dbReference type="EMBL" id="NHYD01003443">
    <property type="protein sequence ID" value="PPQ77117.1"/>
    <property type="molecule type" value="Genomic_DNA"/>
</dbReference>
<dbReference type="InterPro" id="IPR017853">
    <property type="entry name" value="GH"/>
</dbReference>
<feature type="region of interest" description="Disordered" evidence="1">
    <location>
        <begin position="78"/>
        <end position="178"/>
    </location>
</feature>
<dbReference type="InParanoid" id="A0A409WF42"/>
<dbReference type="SUPFAM" id="SSF51445">
    <property type="entry name" value="(Trans)glycosidases"/>
    <property type="match status" value="1"/>
</dbReference>
<sequence length="419" mass="44604">MVSLKISSIVCAVLLAGQVDAGHIKKSRFPSHRSQCLPRLTSSVATEVASTLYAHSVSLGSSSSSVILAASEMHHSTSAVNPIPSSIRQTTRSSSTSIHSSAHSTPSSTAAVTSEAHQSSSAVWPISSSADQPTHSALTASTQATTPTTSVITSSSETSTKISPVGETATPLGSSLVPNSNKAGIAGGDAYPFVKDHIGWWYDWSPTPSKPGPPIAVPMLWGDGTVDKQDADRLKAFKQLTTIPRYVLGFEEPDCPSGSGSAGMSVQDGVAEWEALMAPLKARGAKLGSPSMCKQADETWLTQFKDQISTMWDFTAIHINKNSLAGVQKDIAHYKQYGKPIWVTEFACVNDYQQFTPCTDQAEIDNFIQTVVPFFEESNDVFAYGYSNGLGLGDAWPLMKGNSLSESGKTYLAAISQYH</sequence>
<dbReference type="GO" id="GO:0009277">
    <property type="term" value="C:fungal-type cell wall"/>
    <property type="evidence" value="ECO:0007669"/>
    <property type="project" value="TreeGrafter"/>
</dbReference>
<dbReference type="PANTHER" id="PTHR34154">
    <property type="entry name" value="ALKALI-SENSITIVE LINKAGE PROTEIN 1"/>
    <property type="match status" value="1"/>
</dbReference>
<keyword evidence="5" id="KW-1185">Reference proteome</keyword>
<name>A0A409WF42_PSICY</name>
<comment type="caution">
    <text evidence="4">The sequence shown here is derived from an EMBL/GenBank/DDBJ whole genome shotgun (WGS) entry which is preliminary data.</text>
</comment>
<dbReference type="Pfam" id="PF11790">
    <property type="entry name" value="Glyco_hydro_cc"/>
    <property type="match status" value="1"/>
</dbReference>
<dbReference type="AlphaFoldDB" id="A0A409WF42"/>
<organism evidence="4 5">
    <name type="scientific">Psilocybe cyanescens</name>
    <dbReference type="NCBI Taxonomy" id="93625"/>
    <lineage>
        <taxon>Eukaryota</taxon>
        <taxon>Fungi</taxon>
        <taxon>Dikarya</taxon>
        <taxon>Basidiomycota</taxon>
        <taxon>Agaricomycotina</taxon>
        <taxon>Agaricomycetes</taxon>
        <taxon>Agaricomycetidae</taxon>
        <taxon>Agaricales</taxon>
        <taxon>Agaricineae</taxon>
        <taxon>Strophariaceae</taxon>
        <taxon>Psilocybe</taxon>
    </lineage>
</organism>
<accession>A0A409WF42</accession>
<feature type="signal peptide" evidence="2">
    <location>
        <begin position="1"/>
        <end position="21"/>
    </location>
</feature>
<feature type="compositionally biased region" description="Low complexity" evidence="1">
    <location>
        <begin position="84"/>
        <end position="160"/>
    </location>
</feature>
<dbReference type="GO" id="GO:0071966">
    <property type="term" value="P:fungal-type cell wall polysaccharide metabolic process"/>
    <property type="evidence" value="ECO:0007669"/>
    <property type="project" value="TreeGrafter"/>
</dbReference>
<reference evidence="4 5" key="1">
    <citation type="journal article" date="2018" name="Evol. Lett.">
        <title>Horizontal gene cluster transfer increased hallucinogenic mushroom diversity.</title>
        <authorList>
            <person name="Reynolds H.T."/>
            <person name="Vijayakumar V."/>
            <person name="Gluck-Thaler E."/>
            <person name="Korotkin H.B."/>
            <person name="Matheny P.B."/>
            <person name="Slot J.C."/>
        </authorList>
    </citation>
    <scope>NUCLEOTIDE SEQUENCE [LARGE SCALE GENOMIC DNA]</scope>
    <source>
        <strain evidence="4 5">2631</strain>
    </source>
</reference>
<dbReference type="OrthoDB" id="5959761at2759"/>
<feature type="domain" description="Asl1-like glycosyl hydrolase catalytic" evidence="3">
    <location>
        <begin position="194"/>
        <end position="411"/>
    </location>
</feature>
<keyword evidence="2" id="KW-0732">Signal</keyword>
<evidence type="ECO:0000256" key="1">
    <source>
        <dbReference type="SAM" id="MobiDB-lite"/>
    </source>
</evidence>
<gene>
    <name evidence="4" type="ORF">CVT25_010811</name>
</gene>
<evidence type="ECO:0000259" key="3">
    <source>
        <dbReference type="Pfam" id="PF11790"/>
    </source>
</evidence>